<accession>C0ZF44</accession>
<dbReference type="HOGENOM" id="CLU_3266675_0_0_9"/>
<name>C0ZF44_BREBN</name>
<evidence type="ECO:0000313" key="2">
    <source>
        <dbReference type="Proteomes" id="UP000001877"/>
    </source>
</evidence>
<dbReference type="Proteomes" id="UP000001877">
    <property type="component" value="Chromosome"/>
</dbReference>
<organism evidence="1 2">
    <name type="scientific">Brevibacillus brevis (strain 47 / JCM 6285 / NBRC 100599)</name>
    <dbReference type="NCBI Taxonomy" id="358681"/>
    <lineage>
        <taxon>Bacteria</taxon>
        <taxon>Bacillati</taxon>
        <taxon>Bacillota</taxon>
        <taxon>Bacilli</taxon>
        <taxon>Bacillales</taxon>
        <taxon>Paenibacillaceae</taxon>
        <taxon>Brevibacillus</taxon>
    </lineage>
</organism>
<gene>
    <name evidence="1" type="ordered locus">BBR47_34260</name>
</gene>
<sequence>MKLTDTAQAFYSFRMGLAYFYAKPSYTIEKAGRTRFLQDAD</sequence>
<dbReference type="EMBL" id="AP008955">
    <property type="protein sequence ID" value="BAH44403.1"/>
    <property type="molecule type" value="Genomic_DNA"/>
</dbReference>
<proteinExistence type="predicted"/>
<keyword evidence="2" id="KW-1185">Reference proteome</keyword>
<evidence type="ECO:0000313" key="1">
    <source>
        <dbReference type="EMBL" id="BAH44403.1"/>
    </source>
</evidence>
<dbReference type="KEGG" id="bbe:BBR47_34260"/>
<protein>
    <submittedName>
        <fullName evidence="1">Uncharacterized protein</fullName>
    </submittedName>
</protein>
<dbReference type="AlphaFoldDB" id="C0ZF44"/>
<reference evidence="1 2" key="1">
    <citation type="submission" date="2005-03" db="EMBL/GenBank/DDBJ databases">
        <title>Brevibacillus brevis strain 47, complete genome.</title>
        <authorList>
            <person name="Hosoyama A."/>
            <person name="Yamada R."/>
            <person name="Hongo Y."/>
            <person name="Terui Y."/>
            <person name="Ankai A."/>
            <person name="Masuyama W."/>
            <person name="Sekiguchi M."/>
            <person name="Takeda T."/>
            <person name="Asano K."/>
            <person name="Ohji S."/>
            <person name="Ichikawa N."/>
            <person name="Narita S."/>
            <person name="Aoki N."/>
            <person name="Miura H."/>
            <person name="Matsushita S."/>
            <person name="Sekigawa T."/>
            <person name="Yamagata H."/>
            <person name="Yoshikawa H."/>
            <person name="Udaka S."/>
            <person name="Tanikawa S."/>
            <person name="Fujita N."/>
        </authorList>
    </citation>
    <scope>NUCLEOTIDE SEQUENCE [LARGE SCALE GENOMIC DNA]</scope>
    <source>
        <strain evidence="2">47 / JCM 6285 / NBRC 100599</strain>
    </source>
</reference>